<accession>A0A1V9GCV2</accession>
<dbReference type="AlphaFoldDB" id="A0A1V9GCV2"/>
<dbReference type="OrthoDB" id="9809727at2"/>
<name>A0A1V9GCV2_9BACT</name>
<dbReference type="STRING" id="550983.A4R26_00935"/>
<keyword evidence="2" id="KW-1185">Reference proteome</keyword>
<dbReference type="RefSeq" id="WP_081158712.1">
    <property type="nucleotide sequence ID" value="NZ_LWBP01000001.1"/>
</dbReference>
<dbReference type="Gene3D" id="2.60.40.10">
    <property type="entry name" value="Immunoglobulins"/>
    <property type="match status" value="1"/>
</dbReference>
<dbReference type="EMBL" id="LWBP01000001">
    <property type="protein sequence ID" value="OQP68404.1"/>
    <property type="molecule type" value="Genomic_DNA"/>
</dbReference>
<organism evidence="1 2">
    <name type="scientific">Niastella populi</name>
    <dbReference type="NCBI Taxonomy" id="550983"/>
    <lineage>
        <taxon>Bacteria</taxon>
        <taxon>Pseudomonadati</taxon>
        <taxon>Bacteroidota</taxon>
        <taxon>Chitinophagia</taxon>
        <taxon>Chitinophagales</taxon>
        <taxon>Chitinophagaceae</taxon>
        <taxon>Niastella</taxon>
    </lineage>
</organism>
<dbReference type="InterPro" id="IPR013783">
    <property type="entry name" value="Ig-like_fold"/>
</dbReference>
<proteinExistence type="predicted"/>
<gene>
    <name evidence="1" type="ORF">A4R26_00935</name>
</gene>
<evidence type="ECO:0000313" key="2">
    <source>
        <dbReference type="Proteomes" id="UP000192276"/>
    </source>
</evidence>
<evidence type="ECO:0000313" key="1">
    <source>
        <dbReference type="EMBL" id="OQP68404.1"/>
    </source>
</evidence>
<protein>
    <submittedName>
        <fullName evidence="1">Uncharacterized protein</fullName>
    </submittedName>
</protein>
<sequence>MKMKLKLLLITGLLMGWGLQAQVVVSLQLPPLGLTIKPQLWNMSLINTTGAAMTVELQMVMTDAGTGQTVLSAATPTFLLPSGAKVINAAAVAPITYTAGAGYTIDASPNGFLPVGVFNICYTITRWTNDISEQIADECITAEVEPISPPQLVQPADSDLVLPRRPFFTWLPPTPYNSFSNLLYDWVLVEVFPTQSAADAIQQNIPVLLQSNISFTSLQYPLSMPELDTNKLYAWRVTAKNNLSPIANSEVWSFSMQKFTSDTVQAPNKGYYAQLRREQDASYVITGGLLRFVYRHEINSSSVKVKITDINHTAHQAVQLDSANISVKYGVNYVDLDLTGKGLADRHLYLLDIANDRNEHLYLKFEYRQQQQ</sequence>
<dbReference type="Proteomes" id="UP000192276">
    <property type="component" value="Unassembled WGS sequence"/>
</dbReference>
<comment type="caution">
    <text evidence="1">The sequence shown here is derived from an EMBL/GenBank/DDBJ whole genome shotgun (WGS) entry which is preliminary data.</text>
</comment>
<reference evidence="2" key="1">
    <citation type="submission" date="2016-04" db="EMBL/GenBank/DDBJ databases">
        <authorList>
            <person name="Chen L."/>
            <person name="Zhuang W."/>
            <person name="Wang G."/>
        </authorList>
    </citation>
    <scope>NUCLEOTIDE SEQUENCE [LARGE SCALE GENOMIC DNA]</scope>
    <source>
        <strain evidence="2">208</strain>
    </source>
</reference>